<organism evidence="1 2">
    <name type="scientific">Dermatophagoides pteronyssinus</name>
    <name type="common">European house dust mite</name>
    <dbReference type="NCBI Taxonomy" id="6956"/>
    <lineage>
        <taxon>Eukaryota</taxon>
        <taxon>Metazoa</taxon>
        <taxon>Ecdysozoa</taxon>
        <taxon>Arthropoda</taxon>
        <taxon>Chelicerata</taxon>
        <taxon>Arachnida</taxon>
        <taxon>Acari</taxon>
        <taxon>Acariformes</taxon>
        <taxon>Sarcoptiformes</taxon>
        <taxon>Astigmata</taxon>
        <taxon>Psoroptidia</taxon>
        <taxon>Analgoidea</taxon>
        <taxon>Pyroglyphidae</taxon>
        <taxon>Dermatophagoidinae</taxon>
        <taxon>Dermatophagoides</taxon>
    </lineage>
</organism>
<reference evidence="1 2" key="1">
    <citation type="journal article" date="2018" name="J. Allergy Clin. Immunol.">
        <title>High-quality assembly of Dermatophagoides pteronyssinus genome and transcriptome reveals a wide range of novel allergens.</title>
        <authorList>
            <person name="Liu X.Y."/>
            <person name="Yang K.Y."/>
            <person name="Wang M.Q."/>
            <person name="Kwok J.S."/>
            <person name="Zeng X."/>
            <person name="Yang Z."/>
            <person name="Xiao X.J."/>
            <person name="Lau C.P."/>
            <person name="Li Y."/>
            <person name="Huang Z.M."/>
            <person name="Ba J.G."/>
            <person name="Yim A.K."/>
            <person name="Ouyang C.Y."/>
            <person name="Ngai S.M."/>
            <person name="Chan T.F."/>
            <person name="Leung E.L."/>
            <person name="Liu L."/>
            <person name="Liu Z.G."/>
            <person name="Tsui S.K."/>
        </authorList>
    </citation>
    <scope>NUCLEOTIDE SEQUENCE [LARGE SCALE GENOMIC DNA]</scope>
    <source>
        <strain evidence="1">Derp</strain>
    </source>
</reference>
<reference evidence="1 2" key="2">
    <citation type="journal article" date="2022" name="Mol. Biol. Evol.">
        <title>Comparative Genomics Reveals Insights into the Divergent Evolution of Astigmatic Mites and Household Pest Adaptations.</title>
        <authorList>
            <person name="Xiong Q."/>
            <person name="Wan A.T."/>
            <person name="Liu X."/>
            <person name="Fung C.S."/>
            <person name="Xiao X."/>
            <person name="Malainual N."/>
            <person name="Hou J."/>
            <person name="Wang L."/>
            <person name="Wang M."/>
            <person name="Yang K.Y."/>
            <person name="Cui Y."/>
            <person name="Leung E.L."/>
            <person name="Nong W."/>
            <person name="Shin S.K."/>
            <person name="Au S.W."/>
            <person name="Jeong K.Y."/>
            <person name="Chew F.T."/>
            <person name="Hui J.H."/>
            <person name="Leung T.F."/>
            <person name="Tungtrongchitr A."/>
            <person name="Zhong N."/>
            <person name="Liu Z."/>
            <person name="Tsui S.K."/>
        </authorList>
    </citation>
    <scope>NUCLEOTIDE SEQUENCE [LARGE SCALE GENOMIC DNA]</scope>
    <source>
        <strain evidence="1">Derp</strain>
    </source>
</reference>
<name>A0ABQ8JI43_DERPT</name>
<sequence length="205" mass="23917">MDGGQSNLFVVADDCFVRTLYHHHYQLILENPVNLIQDVILILFYDLDVNLKQSILRSLIDYHNFRMDSLFYFAQILPSSETIEHFLANGRTYDVVEFCGSSKFIRLCVCSDGNDNDGFSGVDYGHKEEYKVCSLMPKYQLLDHHIDYLIKFPVQNKLTNRMKYELSIVDYKSQTLFPQYSVFTLHVHLCKMIIKQCLASFTIAK</sequence>
<keyword evidence="2" id="KW-1185">Reference proteome</keyword>
<accession>A0ABQ8JI43</accession>
<dbReference type="EMBL" id="NJHN03000037">
    <property type="protein sequence ID" value="KAH9422281.1"/>
    <property type="molecule type" value="Genomic_DNA"/>
</dbReference>
<evidence type="ECO:0000313" key="2">
    <source>
        <dbReference type="Proteomes" id="UP000887458"/>
    </source>
</evidence>
<proteinExistence type="predicted"/>
<comment type="caution">
    <text evidence="1">The sequence shown here is derived from an EMBL/GenBank/DDBJ whole genome shotgun (WGS) entry which is preliminary data.</text>
</comment>
<dbReference type="Proteomes" id="UP000887458">
    <property type="component" value="Unassembled WGS sequence"/>
</dbReference>
<gene>
    <name evidence="1" type="ORF">DERP_002578</name>
</gene>
<protein>
    <submittedName>
        <fullName evidence="1">Uncharacterized protein</fullName>
    </submittedName>
</protein>
<evidence type="ECO:0000313" key="1">
    <source>
        <dbReference type="EMBL" id="KAH9422281.1"/>
    </source>
</evidence>